<dbReference type="VEuPathDB" id="VectorBase:GPAI003954"/>
<dbReference type="InterPro" id="IPR018114">
    <property type="entry name" value="TRYPSIN_HIS"/>
</dbReference>
<dbReference type="PRINTS" id="PR00722">
    <property type="entry name" value="CHYMOTRYPSIN"/>
</dbReference>
<dbReference type="PROSITE" id="PS51390">
    <property type="entry name" value="WAP"/>
    <property type="match status" value="1"/>
</dbReference>
<dbReference type="InterPro" id="IPR001254">
    <property type="entry name" value="Trypsin_dom"/>
</dbReference>
<dbReference type="CDD" id="cd00190">
    <property type="entry name" value="Tryp_SPc"/>
    <property type="match status" value="1"/>
</dbReference>
<evidence type="ECO:0008006" key="6">
    <source>
        <dbReference type="Google" id="ProtNLM"/>
    </source>
</evidence>
<reference evidence="5" key="1">
    <citation type="submission" date="2014-03" db="EMBL/GenBank/DDBJ databases">
        <authorList>
            <person name="Aksoy S."/>
            <person name="Warren W."/>
            <person name="Wilson R.K."/>
        </authorList>
    </citation>
    <scope>NUCLEOTIDE SEQUENCE [LARGE SCALE GENOMIC DNA]</scope>
    <source>
        <strain evidence="5">IAEA</strain>
    </source>
</reference>
<feature type="domain" description="WAP" evidence="3">
    <location>
        <begin position="16"/>
        <end position="64"/>
    </location>
</feature>
<feature type="signal peptide" evidence="1">
    <location>
        <begin position="1"/>
        <end position="21"/>
    </location>
</feature>
<dbReference type="InterPro" id="IPR051333">
    <property type="entry name" value="CLIP_Serine_Protease"/>
</dbReference>
<reference evidence="4" key="2">
    <citation type="submission" date="2020-05" db="UniProtKB">
        <authorList>
            <consortium name="EnsemblMetazoa"/>
        </authorList>
    </citation>
    <scope>IDENTIFICATION</scope>
    <source>
        <strain evidence="4">IAEA</strain>
    </source>
</reference>
<dbReference type="GO" id="GO:0005576">
    <property type="term" value="C:extracellular region"/>
    <property type="evidence" value="ECO:0007669"/>
    <property type="project" value="InterPro"/>
</dbReference>
<evidence type="ECO:0000313" key="4">
    <source>
        <dbReference type="EnsemblMetazoa" id="GPAI003954-PA"/>
    </source>
</evidence>
<evidence type="ECO:0000259" key="2">
    <source>
        <dbReference type="PROSITE" id="PS50240"/>
    </source>
</evidence>
<feature type="domain" description="Peptidase S1" evidence="2">
    <location>
        <begin position="203"/>
        <end position="447"/>
    </location>
</feature>
<dbReference type="InterPro" id="IPR043504">
    <property type="entry name" value="Peptidase_S1_PA_chymotrypsin"/>
</dbReference>
<feature type="chain" id="PRO_5008402564" description="Peptidase S1 domain-containing protein" evidence="1">
    <location>
        <begin position="22"/>
        <end position="453"/>
    </location>
</feature>
<keyword evidence="1" id="KW-0732">Signal</keyword>
<dbReference type="InterPro" id="IPR008197">
    <property type="entry name" value="WAP_dom"/>
</dbReference>
<protein>
    <recommendedName>
        <fullName evidence="6">Peptidase S1 domain-containing protein</fullName>
    </recommendedName>
</protein>
<dbReference type="PROSITE" id="PS50240">
    <property type="entry name" value="TRYPSIN_DOM"/>
    <property type="match status" value="1"/>
</dbReference>
<dbReference type="AlphaFoldDB" id="A0A1A9Z4T8"/>
<dbReference type="SUPFAM" id="SSF50494">
    <property type="entry name" value="Trypsin-like serine proteases"/>
    <property type="match status" value="1"/>
</dbReference>
<evidence type="ECO:0000256" key="1">
    <source>
        <dbReference type="SAM" id="SignalP"/>
    </source>
</evidence>
<name>A0A1A9Z4T8_GLOPL</name>
<dbReference type="InterPro" id="IPR009003">
    <property type="entry name" value="Peptidase_S1_PA"/>
</dbReference>
<dbReference type="GO" id="GO:0030414">
    <property type="term" value="F:peptidase inhibitor activity"/>
    <property type="evidence" value="ECO:0007669"/>
    <property type="project" value="InterPro"/>
</dbReference>
<dbReference type="InterPro" id="IPR001314">
    <property type="entry name" value="Peptidase_S1A"/>
</dbReference>
<dbReference type="PANTHER" id="PTHR24260:SF147">
    <property type="entry name" value="EG:BACR7A4.3 PROTEIN-RELATED"/>
    <property type="match status" value="1"/>
</dbReference>
<dbReference type="Proteomes" id="UP000092445">
    <property type="component" value="Unassembled WGS sequence"/>
</dbReference>
<dbReference type="SMART" id="SM00020">
    <property type="entry name" value="Tryp_SPc"/>
    <property type="match status" value="1"/>
</dbReference>
<evidence type="ECO:0000313" key="5">
    <source>
        <dbReference type="Proteomes" id="UP000092445"/>
    </source>
</evidence>
<dbReference type="PROSITE" id="PS00134">
    <property type="entry name" value="TRYPSIN_HIS"/>
    <property type="match status" value="1"/>
</dbReference>
<dbReference type="GO" id="GO:0004252">
    <property type="term" value="F:serine-type endopeptidase activity"/>
    <property type="evidence" value="ECO:0007669"/>
    <property type="project" value="InterPro"/>
</dbReference>
<sequence length="453" mass="49990">MANKLWILLLINLTMAALILGSECPSYNKVQNCTPKCLHDSECSSIGGKCCPNLCNGRSCVQPNLLSNSGRDTSPFSKNNSGGSGTYCGNVKCSTFERRLKMASNRFTFSLFKFDVAFVSPSRSRAHSISDIQQRCNNDEGMGLCVPYNRCRTRNSSIYFYRDECEEVDGVLQLCCSKDQMTVNETEAHNTSGVTCPVHYKTIANDSTIKLREYPFMYALGWQAKRDNTTIKYNCGAALISVNFAITAAHCLHDEEGSPALLRAGGRNFNDTLTPNIEISECIEHPDYSHPAIYNDIALIKLAKPVIFDGSFACLWTEKDIEDHSDVIILGYGQISFPHISPELLVKIDLKIHSQNDCDRDHPPGNTLGPLKNGISDKQICAIDSKKLRDNCPEDSGGPLVKFIRNDLYTVPYIVGITSIGVGCASSIPGIYTRISEYVPWIESIIGRNSSVA</sequence>
<dbReference type="Pfam" id="PF00095">
    <property type="entry name" value="WAP"/>
    <property type="match status" value="1"/>
</dbReference>
<dbReference type="STRING" id="7398.A0A1A9Z4T8"/>
<keyword evidence="5" id="KW-1185">Reference proteome</keyword>
<dbReference type="Gene3D" id="2.40.10.10">
    <property type="entry name" value="Trypsin-like serine proteases"/>
    <property type="match status" value="2"/>
</dbReference>
<proteinExistence type="predicted"/>
<dbReference type="Pfam" id="PF00089">
    <property type="entry name" value="Trypsin"/>
    <property type="match status" value="1"/>
</dbReference>
<dbReference type="PANTHER" id="PTHR24260">
    <property type="match status" value="1"/>
</dbReference>
<accession>A0A1A9Z4T8</accession>
<organism evidence="4 5">
    <name type="scientific">Glossina pallidipes</name>
    <name type="common">Tsetse fly</name>
    <dbReference type="NCBI Taxonomy" id="7398"/>
    <lineage>
        <taxon>Eukaryota</taxon>
        <taxon>Metazoa</taxon>
        <taxon>Ecdysozoa</taxon>
        <taxon>Arthropoda</taxon>
        <taxon>Hexapoda</taxon>
        <taxon>Insecta</taxon>
        <taxon>Pterygota</taxon>
        <taxon>Neoptera</taxon>
        <taxon>Endopterygota</taxon>
        <taxon>Diptera</taxon>
        <taxon>Brachycera</taxon>
        <taxon>Muscomorpha</taxon>
        <taxon>Hippoboscoidea</taxon>
        <taxon>Glossinidae</taxon>
        <taxon>Glossina</taxon>
    </lineage>
</organism>
<dbReference type="GO" id="GO:0006508">
    <property type="term" value="P:proteolysis"/>
    <property type="evidence" value="ECO:0007669"/>
    <property type="project" value="InterPro"/>
</dbReference>
<evidence type="ECO:0000259" key="3">
    <source>
        <dbReference type="PROSITE" id="PS51390"/>
    </source>
</evidence>
<dbReference type="EnsemblMetazoa" id="GPAI003954-RA">
    <property type="protein sequence ID" value="GPAI003954-PA"/>
    <property type="gene ID" value="GPAI003954"/>
</dbReference>